<keyword evidence="6 12" id="KW-0276">Fatty acid metabolism</keyword>
<evidence type="ECO:0000313" key="16">
    <source>
        <dbReference type="Proteomes" id="UP000007039"/>
    </source>
</evidence>
<evidence type="ECO:0000256" key="8">
    <source>
        <dbReference type="ARBA" id="ARBA00023160"/>
    </source>
</evidence>
<dbReference type="InterPro" id="IPR013747">
    <property type="entry name" value="ACP_syn_III_C"/>
</dbReference>
<protein>
    <recommendedName>
        <fullName evidence="3 12">Beta-ketoacyl-[acyl-carrier-protein] synthase III</fullName>
        <shortName evidence="12">Beta-ketoacyl-ACP synthase III</shortName>
        <shortName evidence="12">KAS III</shortName>
        <ecNumber evidence="3 12">2.3.1.180</ecNumber>
    </recommendedName>
    <alternativeName>
        <fullName evidence="12">3-oxoacyl-[acyl-carrier-protein] synthase 3</fullName>
    </alternativeName>
    <alternativeName>
        <fullName evidence="12">3-oxoacyl-[acyl-carrier-protein] synthase III</fullName>
    </alternativeName>
</protein>
<dbReference type="InterPro" id="IPR004655">
    <property type="entry name" value="FabH"/>
</dbReference>
<accession>E4TIZ9</accession>
<dbReference type="Gene3D" id="3.40.47.10">
    <property type="match status" value="1"/>
</dbReference>
<keyword evidence="12" id="KW-0963">Cytoplasm</keyword>
<dbReference type="GO" id="GO:0004315">
    <property type="term" value="F:3-oxoacyl-[acyl-carrier-protein] synthase activity"/>
    <property type="evidence" value="ECO:0007669"/>
    <property type="project" value="InterPro"/>
</dbReference>
<dbReference type="GO" id="GO:0005737">
    <property type="term" value="C:cytoplasm"/>
    <property type="evidence" value="ECO:0007669"/>
    <property type="project" value="UniProtKB-SubCell"/>
</dbReference>
<reference evidence="15 16" key="2">
    <citation type="journal article" date="2011" name="Stand. Genomic Sci.">
        <title>Complete genome sequence of Calditerrivibrio nitroreducens type strain (Yu37-1).</title>
        <authorList>
            <person name="Pitluck S."/>
            <person name="Sikorski J."/>
            <person name="Zeytun A."/>
            <person name="Lapidus A."/>
            <person name="Nolan M."/>
            <person name="Lucas S."/>
            <person name="Hammon N."/>
            <person name="Deshpande S."/>
            <person name="Cheng J.F."/>
            <person name="Tapia R."/>
            <person name="Han C."/>
            <person name="Goodwin L."/>
            <person name="Liolios K."/>
            <person name="Pagani I."/>
            <person name="Ivanova N."/>
            <person name="Mavromatis K."/>
            <person name="Pati A."/>
            <person name="Chen A."/>
            <person name="Palaniappan K."/>
            <person name="Hauser L."/>
            <person name="Chang Y.J."/>
            <person name="Jeffries C.D."/>
            <person name="Detter J.C."/>
            <person name="Brambilla E."/>
            <person name="Djao O.D."/>
            <person name="Rohde M."/>
            <person name="Spring S."/>
            <person name="Goker M."/>
            <person name="Woyke T."/>
            <person name="Bristow J."/>
            <person name="Eisen J.A."/>
            <person name="Markowitz V."/>
            <person name="Hugenholtz P."/>
            <person name="Kyrpides N.C."/>
            <person name="Klenk H.P."/>
            <person name="Land M."/>
        </authorList>
    </citation>
    <scope>NUCLEOTIDE SEQUENCE [LARGE SCALE GENOMIC DNA]</scope>
    <source>
        <strain evidence="16">DSM 19672 / NBRC 101217 / Yu37-1</strain>
    </source>
</reference>
<feature type="domain" description="Beta-ketoacyl-[acyl-carrier-protein] synthase III C-terminal" evidence="13">
    <location>
        <begin position="237"/>
        <end position="324"/>
    </location>
</feature>
<dbReference type="CDD" id="cd00830">
    <property type="entry name" value="KAS_III"/>
    <property type="match status" value="1"/>
</dbReference>
<comment type="pathway">
    <text evidence="1 12">Lipid metabolism; fatty acid biosynthesis.</text>
</comment>
<feature type="active site" evidence="12">
    <location>
        <position position="113"/>
    </location>
</feature>
<dbReference type="SUPFAM" id="SSF53901">
    <property type="entry name" value="Thiolase-like"/>
    <property type="match status" value="1"/>
</dbReference>
<dbReference type="Pfam" id="PF08545">
    <property type="entry name" value="ACP_syn_III"/>
    <property type="match status" value="1"/>
</dbReference>
<feature type="domain" description="Beta-ketoacyl-[acyl-carrier-protein] synthase III N-terminal" evidence="14">
    <location>
        <begin position="107"/>
        <end position="184"/>
    </location>
</feature>
<dbReference type="EC" id="2.3.1.180" evidence="3 12"/>
<evidence type="ECO:0000256" key="10">
    <source>
        <dbReference type="ARBA" id="ARBA00023315"/>
    </source>
</evidence>
<keyword evidence="16" id="KW-1185">Reference proteome</keyword>
<comment type="subunit">
    <text evidence="12">Homodimer.</text>
</comment>
<dbReference type="NCBIfam" id="NF006829">
    <property type="entry name" value="PRK09352.1"/>
    <property type="match status" value="1"/>
</dbReference>
<dbReference type="GO" id="GO:0006633">
    <property type="term" value="P:fatty acid biosynthetic process"/>
    <property type="evidence" value="ECO:0007669"/>
    <property type="project" value="UniProtKB-UniRule"/>
</dbReference>
<evidence type="ECO:0000256" key="3">
    <source>
        <dbReference type="ARBA" id="ARBA00012333"/>
    </source>
</evidence>
<dbReference type="HAMAP" id="MF_01815">
    <property type="entry name" value="FabH"/>
    <property type="match status" value="1"/>
</dbReference>
<evidence type="ECO:0000256" key="9">
    <source>
        <dbReference type="ARBA" id="ARBA00023268"/>
    </source>
</evidence>
<dbReference type="UniPathway" id="UPA00094"/>
<dbReference type="GO" id="GO:0033818">
    <property type="term" value="F:beta-ketoacyl-acyl-carrier-protein synthase III activity"/>
    <property type="evidence" value="ECO:0007669"/>
    <property type="project" value="UniProtKB-UniRule"/>
</dbReference>
<gene>
    <name evidence="12" type="primary">fabH</name>
    <name evidence="15" type="ordered locus">Calni_1223</name>
</gene>
<evidence type="ECO:0000256" key="5">
    <source>
        <dbReference type="ARBA" id="ARBA00022679"/>
    </source>
</evidence>
<keyword evidence="10 12" id="KW-0012">Acyltransferase</keyword>
<dbReference type="Pfam" id="PF08541">
    <property type="entry name" value="ACP_syn_III_C"/>
    <property type="match status" value="1"/>
</dbReference>
<keyword evidence="4 12" id="KW-0444">Lipid biosynthesis</keyword>
<keyword evidence="7 12" id="KW-0443">Lipid metabolism</keyword>
<comment type="subcellular location">
    <subcellularLocation>
        <location evidence="12">Cytoplasm</location>
    </subcellularLocation>
</comment>
<dbReference type="STRING" id="768670.Calni_1223"/>
<keyword evidence="8 12" id="KW-0275">Fatty acid biosynthesis</keyword>
<keyword evidence="5 12" id="KW-0808">Transferase</keyword>
<keyword evidence="9 12" id="KW-0511">Multifunctional enzyme</keyword>
<evidence type="ECO:0000256" key="4">
    <source>
        <dbReference type="ARBA" id="ARBA00022516"/>
    </source>
</evidence>
<organism evidence="15 16">
    <name type="scientific">Calditerrivibrio nitroreducens (strain DSM 19672 / NBRC 101217 / Yu37-1)</name>
    <dbReference type="NCBI Taxonomy" id="768670"/>
    <lineage>
        <taxon>Bacteria</taxon>
        <taxon>Pseudomonadati</taxon>
        <taxon>Deferribacterota</taxon>
        <taxon>Deferribacteres</taxon>
        <taxon>Deferribacterales</taxon>
        <taxon>Calditerrivibrionaceae</taxon>
    </lineage>
</organism>
<sequence>MIYTKILGTGSYFPEKILTNKDLEKMVDTTDEWITTRTGIKERRISIDEPTSVLGMKAAEKAIEMAQIDKNEISGIIVATFTPDTVMPSTACVIQNLLGIQNNSFAFDLAAACTGFIYALSVADSMIKSGLVDNILVIGAERISPNVDWTDRNTCVLFGDGAGAVVLGKSEEPGFRSFHIHADGSANRLLTLDVLGSNFMANRKNMNIEENLLKMKGNEVFKIAVRAMAEATAKAVESSGLKYEEVDFFIPHQANLRIIDAAAKRINLTYDKVIVTLDKFGNTSSATIPTALDIAVRDGRIKRGANIVSAAFGGGLTWGSMLFTF</sequence>
<dbReference type="PANTHER" id="PTHR43091">
    <property type="entry name" value="3-OXOACYL-[ACYL-CARRIER-PROTEIN] SYNTHASE"/>
    <property type="match status" value="1"/>
</dbReference>
<dbReference type="KEGG" id="cni:Calni_1223"/>
<evidence type="ECO:0000256" key="12">
    <source>
        <dbReference type="HAMAP-Rule" id="MF_01815"/>
    </source>
</evidence>
<evidence type="ECO:0000256" key="1">
    <source>
        <dbReference type="ARBA" id="ARBA00005194"/>
    </source>
</evidence>
<feature type="active site" evidence="12">
    <location>
        <position position="252"/>
    </location>
</feature>
<dbReference type="AlphaFoldDB" id="E4TIZ9"/>
<evidence type="ECO:0000259" key="13">
    <source>
        <dbReference type="Pfam" id="PF08541"/>
    </source>
</evidence>
<evidence type="ECO:0000259" key="14">
    <source>
        <dbReference type="Pfam" id="PF08545"/>
    </source>
</evidence>
<evidence type="ECO:0000256" key="6">
    <source>
        <dbReference type="ARBA" id="ARBA00022832"/>
    </source>
</evidence>
<dbReference type="HOGENOM" id="CLU_039592_3_1_0"/>
<dbReference type="InterPro" id="IPR016039">
    <property type="entry name" value="Thiolase-like"/>
</dbReference>
<feature type="active site" evidence="12">
    <location>
        <position position="282"/>
    </location>
</feature>
<evidence type="ECO:0000256" key="11">
    <source>
        <dbReference type="ARBA" id="ARBA00051096"/>
    </source>
</evidence>
<proteinExistence type="inferred from homology"/>
<name>E4TIZ9_CALNY</name>
<reference key="1">
    <citation type="submission" date="2010-11" db="EMBL/GenBank/DDBJ databases">
        <title>The complete genome of chromosome of Calditerrivibrio nitroreducens DSM 19672.</title>
        <authorList>
            <consortium name="US DOE Joint Genome Institute (JGI-PGF)"/>
            <person name="Lucas S."/>
            <person name="Copeland A."/>
            <person name="Lapidus A."/>
            <person name="Bruce D."/>
            <person name="Goodwin L."/>
            <person name="Pitluck S."/>
            <person name="Kyrpides N."/>
            <person name="Mavromatis K."/>
            <person name="Ivanova N."/>
            <person name="Mikhailova N."/>
            <person name="Zeytun A."/>
            <person name="Brettin T."/>
            <person name="Detter J.C."/>
            <person name="Tapia R."/>
            <person name="Han C."/>
            <person name="Land M."/>
            <person name="Hauser L."/>
            <person name="Markowitz V."/>
            <person name="Cheng J.-F."/>
            <person name="Hugenholtz P."/>
            <person name="Woyke T."/>
            <person name="Wu D."/>
            <person name="Spring S."/>
            <person name="Schroeder M."/>
            <person name="Brambilla E."/>
            <person name="Klenk H.-P."/>
            <person name="Eisen J.A."/>
        </authorList>
    </citation>
    <scope>NUCLEOTIDE SEQUENCE [LARGE SCALE GENOMIC DNA]</scope>
    <source>
        <strain>DSM 19672</strain>
    </source>
</reference>
<dbReference type="eggNOG" id="COG0332">
    <property type="taxonomic scope" value="Bacteria"/>
</dbReference>
<evidence type="ECO:0000256" key="2">
    <source>
        <dbReference type="ARBA" id="ARBA00008642"/>
    </source>
</evidence>
<dbReference type="PANTHER" id="PTHR43091:SF1">
    <property type="entry name" value="BETA-KETOACYL-[ACYL-CARRIER-PROTEIN] SYNTHASE III, CHLOROPLASTIC"/>
    <property type="match status" value="1"/>
</dbReference>
<comment type="function">
    <text evidence="12">Catalyzes the condensation reaction of fatty acid synthesis by the addition to an acyl acceptor of two carbons from malonyl-ACP. Catalyzes the first condensation reaction which initiates fatty acid synthesis and may therefore play a role in governing the total rate of fatty acid production. Possesses both acetoacetyl-ACP synthase and acetyl transacylase activities. Its substrate specificity determines the biosynthesis of branched-chain and/or straight-chain of fatty acids.</text>
</comment>
<comment type="catalytic activity">
    <reaction evidence="11">
        <text>malonyl-[ACP] + acetyl-CoA + H(+) = 3-oxobutanoyl-[ACP] + CO2 + CoA</text>
        <dbReference type="Rhea" id="RHEA:12080"/>
        <dbReference type="Rhea" id="RHEA-COMP:9623"/>
        <dbReference type="Rhea" id="RHEA-COMP:9625"/>
        <dbReference type="ChEBI" id="CHEBI:15378"/>
        <dbReference type="ChEBI" id="CHEBI:16526"/>
        <dbReference type="ChEBI" id="CHEBI:57287"/>
        <dbReference type="ChEBI" id="CHEBI:57288"/>
        <dbReference type="ChEBI" id="CHEBI:78449"/>
        <dbReference type="ChEBI" id="CHEBI:78450"/>
        <dbReference type="EC" id="2.3.1.180"/>
    </reaction>
    <physiologicalReaction direction="left-to-right" evidence="11">
        <dbReference type="Rhea" id="RHEA:12081"/>
    </physiologicalReaction>
</comment>
<evidence type="ECO:0000313" key="15">
    <source>
        <dbReference type="EMBL" id="ADR19131.1"/>
    </source>
</evidence>
<dbReference type="EMBL" id="CP002347">
    <property type="protein sequence ID" value="ADR19131.1"/>
    <property type="molecule type" value="Genomic_DNA"/>
</dbReference>
<comment type="similarity">
    <text evidence="2 12">Belongs to the thiolase-like superfamily. FabH family.</text>
</comment>
<dbReference type="NCBIfam" id="TIGR00747">
    <property type="entry name" value="fabH"/>
    <property type="match status" value="1"/>
</dbReference>
<feature type="region of interest" description="ACP-binding" evidence="12">
    <location>
        <begin position="253"/>
        <end position="257"/>
    </location>
</feature>
<evidence type="ECO:0000256" key="7">
    <source>
        <dbReference type="ARBA" id="ARBA00023098"/>
    </source>
</evidence>
<dbReference type="FunFam" id="3.40.47.10:FF:000004">
    <property type="entry name" value="3-oxoacyl-[acyl-carrier-protein] synthase 3"/>
    <property type="match status" value="1"/>
</dbReference>
<dbReference type="InterPro" id="IPR013751">
    <property type="entry name" value="ACP_syn_III_N"/>
</dbReference>
<comment type="domain">
    <text evidence="12">The last Arg residue of the ACP-binding site is essential for the weak association between ACP/AcpP and FabH.</text>
</comment>
<dbReference type="Proteomes" id="UP000007039">
    <property type="component" value="Chromosome"/>
</dbReference>